<feature type="transmembrane region" description="Helical" evidence="9">
    <location>
        <begin position="21"/>
        <end position="45"/>
    </location>
</feature>
<proteinExistence type="inferred from homology"/>
<dbReference type="RefSeq" id="XP_066933062.1">
    <property type="nucleotide sequence ID" value="XM_067076961.1"/>
</dbReference>
<feature type="transmembrane region" description="Helical" evidence="9">
    <location>
        <begin position="101"/>
        <end position="122"/>
    </location>
</feature>
<dbReference type="SUPFAM" id="SSF81338">
    <property type="entry name" value="Aquaporin-like"/>
    <property type="match status" value="1"/>
</dbReference>
<dbReference type="Proteomes" id="UP000594262">
    <property type="component" value="Unplaced"/>
</dbReference>
<organism evidence="10 11">
    <name type="scientific">Clytia hemisphaerica</name>
    <dbReference type="NCBI Taxonomy" id="252671"/>
    <lineage>
        <taxon>Eukaryota</taxon>
        <taxon>Metazoa</taxon>
        <taxon>Cnidaria</taxon>
        <taxon>Hydrozoa</taxon>
        <taxon>Hydroidolina</taxon>
        <taxon>Leptothecata</taxon>
        <taxon>Obeliida</taxon>
        <taxon>Clytiidae</taxon>
        <taxon>Clytia</taxon>
    </lineage>
</organism>
<evidence type="ECO:0000256" key="5">
    <source>
        <dbReference type="ARBA" id="ARBA00022692"/>
    </source>
</evidence>
<dbReference type="PRINTS" id="PR00783">
    <property type="entry name" value="MINTRINSICP"/>
</dbReference>
<comment type="subcellular location">
    <subcellularLocation>
        <location evidence="1">Cell membrane</location>
        <topology evidence="1">Multi-pass membrane protein</topology>
    </subcellularLocation>
</comment>
<dbReference type="GO" id="GO:0015250">
    <property type="term" value="F:water channel activity"/>
    <property type="evidence" value="ECO:0007669"/>
    <property type="project" value="TreeGrafter"/>
</dbReference>
<dbReference type="InterPro" id="IPR000425">
    <property type="entry name" value="MIP"/>
</dbReference>
<evidence type="ECO:0008006" key="12">
    <source>
        <dbReference type="Google" id="ProtNLM"/>
    </source>
</evidence>
<evidence type="ECO:0000313" key="11">
    <source>
        <dbReference type="Proteomes" id="UP000594262"/>
    </source>
</evidence>
<keyword evidence="7 9" id="KW-0472">Membrane</keyword>
<keyword evidence="4" id="KW-1003">Cell membrane</keyword>
<evidence type="ECO:0000256" key="9">
    <source>
        <dbReference type="SAM" id="Phobius"/>
    </source>
</evidence>
<feature type="transmembrane region" description="Helical" evidence="9">
    <location>
        <begin position="145"/>
        <end position="166"/>
    </location>
</feature>
<keyword evidence="11" id="KW-1185">Reference proteome</keyword>
<dbReference type="AlphaFoldDB" id="A0A7M5WJY5"/>
<feature type="transmembrane region" description="Helical" evidence="9">
    <location>
        <begin position="222"/>
        <end position="242"/>
    </location>
</feature>
<dbReference type="Gene3D" id="1.20.1080.10">
    <property type="entry name" value="Glycerol uptake facilitator protein"/>
    <property type="match status" value="1"/>
</dbReference>
<evidence type="ECO:0000256" key="4">
    <source>
        <dbReference type="ARBA" id="ARBA00022475"/>
    </source>
</evidence>
<dbReference type="PANTHER" id="PTHR19139">
    <property type="entry name" value="AQUAPORIN TRANSPORTER"/>
    <property type="match status" value="1"/>
</dbReference>
<dbReference type="OrthoDB" id="5975495at2759"/>
<comment type="similarity">
    <text evidence="2 8">Belongs to the MIP/aquaporin (TC 1.A.8) family.</text>
</comment>
<reference evidence="10" key="1">
    <citation type="submission" date="2021-01" db="UniProtKB">
        <authorList>
            <consortium name="EnsemblMetazoa"/>
        </authorList>
    </citation>
    <scope>IDENTIFICATION</scope>
</reference>
<dbReference type="InterPro" id="IPR022357">
    <property type="entry name" value="MIP_CS"/>
</dbReference>
<evidence type="ECO:0000313" key="10">
    <source>
        <dbReference type="EnsemblMetazoa" id="CLYHEMP006026.1"/>
    </source>
</evidence>
<feature type="transmembrane region" description="Helical" evidence="9">
    <location>
        <begin position="57"/>
        <end position="75"/>
    </location>
</feature>
<dbReference type="GO" id="GO:0005886">
    <property type="term" value="C:plasma membrane"/>
    <property type="evidence" value="ECO:0007669"/>
    <property type="project" value="UniProtKB-SubCell"/>
</dbReference>
<keyword evidence="6 9" id="KW-1133">Transmembrane helix</keyword>
<evidence type="ECO:0000256" key="7">
    <source>
        <dbReference type="ARBA" id="ARBA00023136"/>
    </source>
</evidence>
<feature type="transmembrane region" description="Helical" evidence="9">
    <location>
        <begin position="178"/>
        <end position="202"/>
    </location>
</feature>
<dbReference type="GeneID" id="136820739"/>
<evidence type="ECO:0000256" key="6">
    <source>
        <dbReference type="ARBA" id="ARBA00022989"/>
    </source>
</evidence>
<sequence>MGKLWNQLKKWSGINELRTLNFYRALLAEAVASGIYVFIAAGQLVPMNGADKQISRLHGALTTALSVACIASAFWEISGGHFNPAVSLTLMILRKISPVRFIFYVVAQCLGSAGGAALLYAVTPPKFRPSDAQGVLGSIFVHEEVGSGMAVVIEVVLTYQFIFVVISSTDPIRNMNGFQAPFAIGLSVGIGLLMGVPFSGGALNPIRVFGPAVVMGKLEHHWVYWVGDMLGAALAALTYEFVFTLKIDDQDKEEDVNKSRKHRRHHRDLEYSVRSESAELENYEDSVIGNKMTAMT</sequence>
<protein>
    <recommendedName>
        <fullName evidence="12">Aquaporin</fullName>
    </recommendedName>
</protein>
<dbReference type="PROSITE" id="PS00221">
    <property type="entry name" value="MIP"/>
    <property type="match status" value="1"/>
</dbReference>
<dbReference type="EnsemblMetazoa" id="CLYHEMT006026.1">
    <property type="protein sequence ID" value="CLYHEMP006026.1"/>
    <property type="gene ID" value="CLYHEMG006026"/>
</dbReference>
<accession>A0A7M5WJY5</accession>
<dbReference type="RefSeq" id="XP_066933064.1">
    <property type="nucleotide sequence ID" value="XM_067076963.1"/>
</dbReference>
<evidence type="ECO:0000256" key="1">
    <source>
        <dbReference type="ARBA" id="ARBA00004651"/>
    </source>
</evidence>
<name>A0A7M5WJY5_9CNID</name>
<dbReference type="InterPro" id="IPR023271">
    <property type="entry name" value="Aquaporin-like"/>
</dbReference>
<keyword evidence="3 8" id="KW-0813">Transport</keyword>
<dbReference type="CDD" id="cd00333">
    <property type="entry name" value="MIP"/>
    <property type="match status" value="1"/>
</dbReference>
<evidence type="ECO:0000256" key="2">
    <source>
        <dbReference type="ARBA" id="ARBA00006175"/>
    </source>
</evidence>
<dbReference type="InterPro" id="IPR034294">
    <property type="entry name" value="Aquaporin_transptr"/>
</dbReference>
<evidence type="ECO:0000256" key="8">
    <source>
        <dbReference type="RuleBase" id="RU000477"/>
    </source>
</evidence>
<dbReference type="Pfam" id="PF00230">
    <property type="entry name" value="MIP"/>
    <property type="match status" value="1"/>
</dbReference>
<dbReference type="RefSeq" id="XP_066933063.1">
    <property type="nucleotide sequence ID" value="XM_067076962.1"/>
</dbReference>
<evidence type="ECO:0000256" key="3">
    <source>
        <dbReference type="ARBA" id="ARBA00022448"/>
    </source>
</evidence>
<keyword evidence="5 8" id="KW-0812">Transmembrane</keyword>
<dbReference type="PANTHER" id="PTHR19139:SF199">
    <property type="entry name" value="MIP17260P"/>
    <property type="match status" value="1"/>
</dbReference>